<comment type="subcellular location">
    <subcellularLocation>
        <location evidence="1">Nucleus</location>
    </subcellularLocation>
</comment>
<gene>
    <name evidence="10" type="ORF">SPI_02956</name>
</gene>
<keyword evidence="5" id="KW-0804">Transcription</keyword>
<dbReference type="Pfam" id="PF00170">
    <property type="entry name" value="bZIP_1"/>
    <property type="match status" value="1"/>
</dbReference>
<dbReference type="AlphaFoldDB" id="A0A167WXZ9"/>
<name>A0A167WXZ9_9HYPO</name>
<dbReference type="GO" id="GO:0003700">
    <property type="term" value="F:DNA-binding transcription factor activity"/>
    <property type="evidence" value="ECO:0007669"/>
    <property type="project" value="InterPro"/>
</dbReference>
<dbReference type="STRING" id="1081102.A0A167WXZ9"/>
<keyword evidence="3" id="KW-0805">Transcription regulation</keyword>
<proteinExistence type="inferred from homology"/>
<feature type="region of interest" description="Disordered" evidence="8">
    <location>
        <begin position="445"/>
        <end position="469"/>
    </location>
</feature>
<evidence type="ECO:0000256" key="7">
    <source>
        <dbReference type="SAM" id="Coils"/>
    </source>
</evidence>
<dbReference type="EMBL" id="AZHD01000004">
    <property type="protein sequence ID" value="OAA64309.1"/>
    <property type="molecule type" value="Genomic_DNA"/>
</dbReference>
<comment type="caution">
    <text evidence="10">The sequence shown here is derived from an EMBL/GenBank/DDBJ whole genome shotgun (WGS) entry which is preliminary data.</text>
</comment>
<dbReference type="CDD" id="cd14686">
    <property type="entry name" value="bZIP"/>
    <property type="match status" value="1"/>
</dbReference>
<evidence type="ECO:0000256" key="8">
    <source>
        <dbReference type="SAM" id="MobiDB-lite"/>
    </source>
</evidence>
<accession>A0A167WXZ9</accession>
<comment type="similarity">
    <text evidence="2">Belongs to the bZIP family.</text>
</comment>
<keyword evidence="11" id="KW-1185">Reference proteome</keyword>
<evidence type="ECO:0000256" key="5">
    <source>
        <dbReference type="ARBA" id="ARBA00023163"/>
    </source>
</evidence>
<feature type="compositionally biased region" description="Low complexity" evidence="8">
    <location>
        <begin position="107"/>
        <end position="123"/>
    </location>
</feature>
<dbReference type="PANTHER" id="PTHR47416:SF8">
    <property type="entry name" value="BASIC-LEUCINE ZIPPER TRANSCRIPTION FACTOR E-RELATED"/>
    <property type="match status" value="1"/>
</dbReference>
<feature type="region of interest" description="Disordered" evidence="8">
    <location>
        <begin position="482"/>
        <end position="502"/>
    </location>
</feature>
<dbReference type="GO" id="GO:0005634">
    <property type="term" value="C:nucleus"/>
    <property type="evidence" value="ECO:0007669"/>
    <property type="project" value="UniProtKB-SubCell"/>
</dbReference>
<evidence type="ECO:0000256" key="1">
    <source>
        <dbReference type="ARBA" id="ARBA00004123"/>
    </source>
</evidence>
<evidence type="ECO:0000259" key="9">
    <source>
        <dbReference type="PROSITE" id="PS50217"/>
    </source>
</evidence>
<feature type="compositionally biased region" description="Polar residues" evidence="8">
    <location>
        <begin position="138"/>
        <end position="148"/>
    </location>
</feature>
<evidence type="ECO:0000313" key="11">
    <source>
        <dbReference type="Proteomes" id="UP000076874"/>
    </source>
</evidence>
<evidence type="ECO:0000256" key="2">
    <source>
        <dbReference type="ARBA" id="ARBA00007163"/>
    </source>
</evidence>
<feature type="region of interest" description="Disordered" evidence="8">
    <location>
        <begin position="104"/>
        <end position="148"/>
    </location>
</feature>
<feature type="coiled-coil region" evidence="7">
    <location>
        <begin position="276"/>
        <end position="358"/>
    </location>
</feature>
<sequence>MVSTYSMHPFYRQAQLSVDTSGHLAQKYFEEDGSILDDAALDHGALDSGLEMSPPMVDSRRDSFALGSTLFSPKHEDWQSMELQSLPTGNPFADHQHSTNPFMRMDQQQQQQQPQQQAQAQHQNSHHPGIAGGHVTSWPMSVSTSANSGVATPTVAHYDGLSADFDSTSSMFPRGSLQPPFTAMGGLFSPMHGLPTVSAAAVTAATASASSVPMQLSSSGASIDNQVATAKKIPPQSPMLRSHNDLRRGDGIRKKNARFDIPAERNLNNIDHLISQSNDEQEIKELKQQKRLLRNRQAALDSRQRKKQHTERLEDEKKHYTTVIADMEQAMERLKLQVAELLQEKQNYTDYIESLNMDKEEMIRHHTNETVELRKKISVLSNHVQVLEGAAAATVLPNHGSVFAGAGAGAGAGGAVAGSGVGPFGDMEGLTMDSGVSNWGPLFPDMAAPQQQHHHQHHQQQQQQAADTKHDMQLVPVLHKENNGSDAATNASGNAMAASTEKPNSQGGLLFMLFLVGAFVLSSRQTPSIPRVSEDVRVASAALLENVLKDAGVPQSSTSLDATAAVTAAAPPSSSSIQASAATEPSWNQPSLGHDLVVEPSMLGQLSDQLIQPTEEQTNEQLFSLTAAQYSGVVHYQHPQAGDRGGVGASTTSQGRRNLAEALAAMRVNSKAEVYTRSLLWDQIPGDVVRTFIQMVAEVNTASPGADVEQ</sequence>
<dbReference type="PANTHER" id="PTHR47416">
    <property type="entry name" value="BASIC-LEUCINE ZIPPER TRANSCRIPTION FACTOR F-RELATED"/>
    <property type="match status" value="1"/>
</dbReference>
<dbReference type="SUPFAM" id="SSF57959">
    <property type="entry name" value="Leucine zipper domain"/>
    <property type="match status" value="1"/>
</dbReference>
<protein>
    <submittedName>
        <fullName evidence="10">BZIP transcription factor, bZIP-1</fullName>
    </submittedName>
</protein>
<dbReference type="InterPro" id="IPR046347">
    <property type="entry name" value="bZIP_sf"/>
</dbReference>
<dbReference type="Proteomes" id="UP000076874">
    <property type="component" value="Unassembled WGS sequence"/>
</dbReference>
<keyword evidence="7" id="KW-0175">Coiled coil</keyword>
<dbReference type="SMART" id="SM00338">
    <property type="entry name" value="BRLZ"/>
    <property type="match status" value="1"/>
</dbReference>
<feature type="domain" description="BZIP" evidence="9">
    <location>
        <begin position="285"/>
        <end position="348"/>
    </location>
</feature>
<keyword evidence="4" id="KW-0238">DNA-binding</keyword>
<evidence type="ECO:0000256" key="3">
    <source>
        <dbReference type="ARBA" id="ARBA00023015"/>
    </source>
</evidence>
<reference evidence="10 11" key="1">
    <citation type="journal article" date="2016" name="Genome Biol. Evol.">
        <title>Divergent and convergent evolution of fungal pathogenicity.</title>
        <authorList>
            <person name="Shang Y."/>
            <person name="Xiao G."/>
            <person name="Zheng P."/>
            <person name="Cen K."/>
            <person name="Zhan S."/>
            <person name="Wang C."/>
        </authorList>
    </citation>
    <scope>NUCLEOTIDE SEQUENCE [LARGE SCALE GENOMIC DNA]</scope>
    <source>
        <strain evidence="10 11">RCEF 264</strain>
    </source>
</reference>
<organism evidence="10 11">
    <name type="scientific">Niveomyces insectorum RCEF 264</name>
    <dbReference type="NCBI Taxonomy" id="1081102"/>
    <lineage>
        <taxon>Eukaryota</taxon>
        <taxon>Fungi</taxon>
        <taxon>Dikarya</taxon>
        <taxon>Ascomycota</taxon>
        <taxon>Pezizomycotina</taxon>
        <taxon>Sordariomycetes</taxon>
        <taxon>Hypocreomycetidae</taxon>
        <taxon>Hypocreales</taxon>
        <taxon>Cordycipitaceae</taxon>
        <taxon>Niveomyces</taxon>
    </lineage>
</organism>
<evidence type="ECO:0000313" key="10">
    <source>
        <dbReference type="EMBL" id="OAA64309.1"/>
    </source>
</evidence>
<feature type="compositionally biased region" description="Low complexity" evidence="8">
    <location>
        <begin position="487"/>
        <end position="500"/>
    </location>
</feature>
<dbReference type="OrthoDB" id="644067at2759"/>
<dbReference type="InterPro" id="IPR004827">
    <property type="entry name" value="bZIP"/>
</dbReference>
<dbReference type="GO" id="GO:0003677">
    <property type="term" value="F:DNA binding"/>
    <property type="evidence" value="ECO:0007669"/>
    <property type="project" value="UniProtKB-KW"/>
</dbReference>
<dbReference type="Gene3D" id="1.20.5.170">
    <property type="match status" value="1"/>
</dbReference>
<keyword evidence="6" id="KW-0539">Nucleus</keyword>
<evidence type="ECO:0000256" key="6">
    <source>
        <dbReference type="ARBA" id="ARBA00023242"/>
    </source>
</evidence>
<evidence type="ECO:0000256" key="4">
    <source>
        <dbReference type="ARBA" id="ARBA00023125"/>
    </source>
</evidence>
<dbReference type="PROSITE" id="PS50217">
    <property type="entry name" value="BZIP"/>
    <property type="match status" value="1"/>
</dbReference>